<dbReference type="EMBL" id="GBRH01160351">
    <property type="protein sequence ID" value="JAE37545.1"/>
    <property type="molecule type" value="Transcribed_RNA"/>
</dbReference>
<reference evidence="1" key="1">
    <citation type="submission" date="2014-09" db="EMBL/GenBank/DDBJ databases">
        <authorList>
            <person name="Magalhaes I.L.F."/>
            <person name="Oliveira U."/>
            <person name="Santos F.R."/>
            <person name="Vidigal T.H.D.A."/>
            <person name="Brescovit A.D."/>
            <person name="Santos A.J."/>
        </authorList>
    </citation>
    <scope>NUCLEOTIDE SEQUENCE</scope>
    <source>
        <tissue evidence="1">Shoot tissue taken approximately 20 cm above the soil surface</tissue>
    </source>
</reference>
<reference evidence="1" key="2">
    <citation type="journal article" date="2015" name="Data Brief">
        <title>Shoot transcriptome of the giant reed, Arundo donax.</title>
        <authorList>
            <person name="Barrero R.A."/>
            <person name="Guerrero F.D."/>
            <person name="Moolhuijzen P."/>
            <person name="Goolsby J.A."/>
            <person name="Tidwell J."/>
            <person name="Bellgard S.E."/>
            <person name="Bellgard M.I."/>
        </authorList>
    </citation>
    <scope>NUCLEOTIDE SEQUENCE</scope>
    <source>
        <tissue evidence="1">Shoot tissue taken approximately 20 cm above the soil surface</tissue>
    </source>
</reference>
<accession>A0A0A9HK50</accession>
<protein>
    <submittedName>
        <fullName evidence="1">Uncharacterized protein</fullName>
    </submittedName>
</protein>
<proteinExistence type="predicted"/>
<sequence length="32" mass="3822">MPYVASTLFKIRWLTSSRVISVYTKYHISIFL</sequence>
<name>A0A0A9HK50_ARUDO</name>
<dbReference type="AlphaFoldDB" id="A0A0A9HK50"/>
<organism evidence="1">
    <name type="scientific">Arundo donax</name>
    <name type="common">Giant reed</name>
    <name type="synonym">Donax arundinaceus</name>
    <dbReference type="NCBI Taxonomy" id="35708"/>
    <lineage>
        <taxon>Eukaryota</taxon>
        <taxon>Viridiplantae</taxon>
        <taxon>Streptophyta</taxon>
        <taxon>Embryophyta</taxon>
        <taxon>Tracheophyta</taxon>
        <taxon>Spermatophyta</taxon>
        <taxon>Magnoliopsida</taxon>
        <taxon>Liliopsida</taxon>
        <taxon>Poales</taxon>
        <taxon>Poaceae</taxon>
        <taxon>PACMAD clade</taxon>
        <taxon>Arundinoideae</taxon>
        <taxon>Arundineae</taxon>
        <taxon>Arundo</taxon>
    </lineage>
</organism>
<evidence type="ECO:0000313" key="1">
    <source>
        <dbReference type="EMBL" id="JAE37545.1"/>
    </source>
</evidence>